<feature type="transmembrane region" description="Helical" evidence="1">
    <location>
        <begin position="55"/>
        <end position="77"/>
    </location>
</feature>
<accession>A0A254N2E5</accession>
<evidence type="ECO:0000256" key="1">
    <source>
        <dbReference type="SAM" id="Phobius"/>
    </source>
</evidence>
<keyword evidence="1" id="KW-0812">Transmembrane</keyword>
<dbReference type="Proteomes" id="UP000197446">
    <property type="component" value="Unassembled WGS sequence"/>
</dbReference>
<organism evidence="2 3">
    <name type="scientific">Roseateles puraquae</name>
    <dbReference type="NCBI Taxonomy" id="431059"/>
    <lineage>
        <taxon>Bacteria</taxon>
        <taxon>Pseudomonadati</taxon>
        <taxon>Pseudomonadota</taxon>
        <taxon>Betaproteobacteria</taxon>
        <taxon>Burkholderiales</taxon>
        <taxon>Sphaerotilaceae</taxon>
        <taxon>Roseateles</taxon>
    </lineage>
</organism>
<reference evidence="2 3" key="1">
    <citation type="journal article" date="2007" name="Int. J. Syst. Evol. Microbiol.">
        <title>Description of Pelomonas aquatica sp. nov. and Pelomonas puraquae sp. nov., isolated from industrial and haemodialysis water.</title>
        <authorList>
            <person name="Gomila M."/>
            <person name="Bowien B."/>
            <person name="Falsen E."/>
            <person name="Moore E.R."/>
            <person name="Lalucat J."/>
        </authorList>
    </citation>
    <scope>NUCLEOTIDE SEQUENCE [LARGE SCALE GENOMIC DNA]</scope>
    <source>
        <strain evidence="2 3">CCUG 52769</strain>
    </source>
</reference>
<protein>
    <submittedName>
        <fullName evidence="2">Uncharacterized protein</fullName>
    </submittedName>
</protein>
<sequence>MVYYLGMSGKAEHLRSVPFIHDVARWLYHPSVPKLPSGWPRPPMEALPPPLPPHALIAGLSLVLLPAAVAGVFWVLWPLRHQVAQTQLKSNSRPHRFYEVGAVLSFCLFFWGTLWSPDPGSCTRCPAPNTSFHWFLAAGGLFVMSLLPYLIALSLYVRLAFWTRDTEPRRQAAAFNKSPPSDG</sequence>
<name>A0A254N2E5_9BURK</name>
<feature type="transmembrane region" description="Helical" evidence="1">
    <location>
        <begin position="97"/>
        <end position="114"/>
    </location>
</feature>
<keyword evidence="1" id="KW-0472">Membrane</keyword>
<proteinExistence type="predicted"/>
<evidence type="ECO:0000313" key="3">
    <source>
        <dbReference type="Proteomes" id="UP000197446"/>
    </source>
</evidence>
<comment type="caution">
    <text evidence="2">The sequence shown here is derived from an EMBL/GenBank/DDBJ whole genome shotgun (WGS) entry which is preliminary data.</text>
</comment>
<evidence type="ECO:0000313" key="2">
    <source>
        <dbReference type="EMBL" id="OWR01934.1"/>
    </source>
</evidence>
<keyword evidence="3" id="KW-1185">Reference proteome</keyword>
<dbReference type="AlphaFoldDB" id="A0A254N2E5"/>
<feature type="transmembrane region" description="Helical" evidence="1">
    <location>
        <begin position="134"/>
        <end position="161"/>
    </location>
</feature>
<keyword evidence="1" id="KW-1133">Transmembrane helix</keyword>
<gene>
    <name evidence="2" type="ORF">CDO81_21620</name>
</gene>
<dbReference type="EMBL" id="NISI01000011">
    <property type="protein sequence ID" value="OWR01934.1"/>
    <property type="molecule type" value="Genomic_DNA"/>
</dbReference>